<evidence type="ECO:0000313" key="3">
    <source>
        <dbReference type="Proteomes" id="UP000886595"/>
    </source>
</evidence>
<sequence>MSLAPLPTLTGDVVVSASGVSVSSTAASVPPPTSRQPSFDSPPYSSFVCLISIPQPSFVFSSFINLVNTSLRFFETSVRHLQSHISIHESRSGKKISSGGSGEDGRLWLSNEEEEEDAIVVREGGEQGGGGGGCDGGVGRRIAMVKKEEE</sequence>
<reference evidence="2 3" key="1">
    <citation type="submission" date="2020-02" db="EMBL/GenBank/DDBJ databases">
        <authorList>
            <person name="Ma Q."/>
            <person name="Huang Y."/>
            <person name="Song X."/>
            <person name="Pei D."/>
        </authorList>
    </citation>
    <scope>NUCLEOTIDE SEQUENCE [LARGE SCALE GENOMIC DNA]</scope>
    <source>
        <strain evidence="2">Sxm20200214</strain>
        <tissue evidence="2">Leaf</tissue>
    </source>
</reference>
<gene>
    <name evidence="2" type="ORF">Bca52824_075242</name>
</gene>
<dbReference type="EMBL" id="JAAMPC010000015">
    <property type="protein sequence ID" value="KAG2255948.1"/>
    <property type="molecule type" value="Genomic_DNA"/>
</dbReference>
<dbReference type="OrthoDB" id="10438943at2759"/>
<feature type="compositionally biased region" description="Gly residues" evidence="1">
    <location>
        <begin position="126"/>
        <end position="139"/>
    </location>
</feature>
<evidence type="ECO:0000256" key="1">
    <source>
        <dbReference type="SAM" id="MobiDB-lite"/>
    </source>
</evidence>
<comment type="caution">
    <text evidence="2">The sequence shown here is derived from an EMBL/GenBank/DDBJ whole genome shotgun (WGS) entry which is preliminary data.</text>
</comment>
<feature type="region of interest" description="Disordered" evidence="1">
    <location>
        <begin position="90"/>
        <end position="150"/>
    </location>
</feature>
<keyword evidence="3" id="KW-1185">Reference proteome</keyword>
<accession>A0A8X7PSL4</accession>
<protein>
    <submittedName>
        <fullName evidence="2">Uncharacterized protein</fullName>
    </submittedName>
</protein>
<evidence type="ECO:0000313" key="2">
    <source>
        <dbReference type="EMBL" id="KAG2255948.1"/>
    </source>
</evidence>
<dbReference type="AlphaFoldDB" id="A0A8X7PSL4"/>
<proteinExistence type="predicted"/>
<name>A0A8X7PSL4_BRACI</name>
<dbReference type="Proteomes" id="UP000886595">
    <property type="component" value="Unassembled WGS sequence"/>
</dbReference>
<organism evidence="2 3">
    <name type="scientific">Brassica carinata</name>
    <name type="common">Ethiopian mustard</name>
    <name type="synonym">Abyssinian cabbage</name>
    <dbReference type="NCBI Taxonomy" id="52824"/>
    <lineage>
        <taxon>Eukaryota</taxon>
        <taxon>Viridiplantae</taxon>
        <taxon>Streptophyta</taxon>
        <taxon>Embryophyta</taxon>
        <taxon>Tracheophyta</taxon>
        <taxon>Spermatophyta</taxon>
        <taxon>Magnoliopsida</taxon>
        <taxon>eudicotyledons</taxon>
        <taxon>Gunneridae</taxon>
        <taxon>Pentapetalae</taxon>
        <taxon>rosids</taxon>
        <taxon>malvids</taxon>
        <taxon>Brassicales</taxon>
        <taxon>Brassicaceae</taxon>
        <taxon>Brassiceae</taxon>
        <taxon>Brassica</taxon>
    </lineage>
</organism>